<evidence type="ECO:0000256" key="1">
    <source>
        <dbReference type="ARBA" id="ARBA00001947"/>
    </source>
</evidence>
<comment type="subcellular location">
    <subcellularLocation>
        <location evidence="2">Cell membrane</location>
        <topology evidence="2">Single-pass type II membrane protein</topology>
    </subcellularLocation>
</comment>
<dbReference type="STRING" id="7232.A0A484B2I4"/>
<dbReference type="Pfam" id="PF05649">
    <property type="entry name" value="Peptidase_M13_N"/>
    <property type="match status" value="1"/>
</dbReference>
<feature type="domain" description="Peptidase M13 C-terminal" evidence="10">
    <location>
        <begin position="486"/>
        <end position="670"/>
    </location>
</feature>
<dbReference type="GO" id="GO:0046872">
    <property type="term" value="F:metal ion binding"/>
    <property type="evidence" value="ECO:0007669"/>
    <property type="project" value="UniProtKB-KW"/>
</dbReference>
<feature type="chain" id="PRO_5019854125" description="Peptidase M13 C-terminal domain-containing protein" evidence="9">
    <location>
        <begin position="25"/>
        <end position="671"/>
    </location>
</feature>
<dbReference type="InterPro" id="IPR024079">
    <property type="entry name" value="MetalloPept_cat_dom_sf"/>
</dbReference>
<evidence type="ECO:0000256" key="5">
    <source>
        <dbReference type="ARBA" id="ARBA00022723"/>
    </source>
</evidence>
<dbReference type="PRINTS" id="PR00786">
    <property type="entry name" value="NEPRILYSIN"/>
</dbReference>
<reference evidence="12 13" key="1">
    <citation type="journal article" date="2019" name="J. Hered.">
        <title>An Improved Genome Assembly for Drosophila navojoa, the Basal Species in the mojavensis Cluster.</title>
        <authorList>
            <person name="Vanderlinde T."/>
            <person name="Dupim E.G."/>
            <person name="Nazario-Yepiz N.O."/>
            <person name="Carvalho A.B."/>
        </authorList>
    </citation>
    <scope>NUCLEOTIDE SEQUENCE [LARGE SCALE GENOMIC DNA]</scope>
    <source>
        <strain evidence="12">Navoj_Jal97</strain>
        <tissue evidence="12">Whole organism</tissue>
    </source>
</reference>
<dbReference type="CDD" id="cd08662">
    <property type="entry name" value="M13"/>
    <property type="match status" value="1"/>
</dbReference>
<evidence type="ECO:0000256" key="6">
    <source>
        <dbReference type="ARBA" id="ARBA00022801"/>
    </source>
</evidence>
<feature type="signal peptide" evidence="9">
    <location>
        <begin position="1"/>
        <end position="24"/>
    </location>
</feature>
<accession>A0A484B2I4</accession>
<sequence length="671" mass="76643">MSTSTTTFSVLRLIFLLLLASANANANAGANANTELLTQILSYVNVSASPCHDYYSYACGNWAQIHENDSFMEITGLIDQKVNEKLLMLLTELQEQQSSLQSDSVQAKVLSFFQTCQLASSSTRRGEHYLALAPPNEQIPWPQFQNQSETWDSSKFNWMETLARLQRYGLTNVLFDPNVLPDLTNSSNYLIHLKTPSFEEKNERLGSRTRTKAWLRILGTSPQRATLLAHKVKDLELKVAALVAGQPDENDNADETLTDEYLTVEELEAKIGGQWRKYFETLLGRSVPAEFVVNVDCVAYLKALQELIKEVDRDVVASYIMLRFVSYLQEESMASNEPIACVQDVRRVMELATNLLYEKRFISPDRLRRHQSNLSELFEVLRKQFLKILQTNNLHLASEAVDLLRAKLLNVTINIGNMPQGVDRSSFVDAFYADLHLAGNRDYAADHLRLLEFRTRRWFEQLDRAFNISTYFYISDSDTGMSSTPYYMLRQNVIIVPYGILQRPVFYQDSHDVFKVSLLGFMLSHELMHGFVSGGLIYDFRGNYNELGAEIVLEDKYSSAISCLNRNETEYIDEREADVAGIRLAYDAYFDSDSKFDQSQPSFSTLTLKQLFFLNVAQFFCGDATPDDFEGHDADEMRLRHVLINFAPFAEAYGCRQGSDNMHPANKCRIW</sequence>
<feature type="domain" description="Peptidase M13 N-terminal" evidence="11">
    <location>
        <begin position="50"/>
        <end position="416"/>
    </location>
</feature>
<gene>
    <name evidence="12" type="ORF">AWZ03_010481</name>
</gene>
<evidence type="ECO:0000256" key="7">
    <source>
        <dbReference type="ARBA" id="ARBA00022833"/>
    </source>
</evidence>
<dbReference type="OrthoDB" id="7842934at2759"/>
<evidence type="ECO:0000313" key="13">
    <source>
        <dbReference type="Proteomes" id="UP000295192"/>
    </source>
</evidence>
<keyword evidence="6" id="KW-0378">Hydrolase</keyword>
<dbReference type="SUPFAM" id="SSF55486">
    <property type="entry name" value="Metalloproteases ('zincins'), catalytic domain"/>
    <property type="match status" value="1"/>
</dbReference>
<dbReference type="PROSITE" id="PS51885">
    <property type="entry name" value="NEPRILYSIN"/>
    <property type="match status" value="1"/>
</dbReference>
<name>A0A484B2I4_DRONA</name>
<evidence type="ECO:0000256" key="4">
    <source>
        <dbReference type="ARBA" id="ARBA00022670"/>
    </source>
</evidence>
<keyword evidence="13" id="KW-1185">Reference proteome</keyword>
<evidence type="ECO:0000259" key="11">
    <source>
        <dbReference type="Pfam" id="PF05649"/>
    </source>
</evidence>
<dbReference type="InterPro" id="IPR042089">
    <property type="entry name" value="Peptidase_M13_dom_2"/>
</dbReference>
<dbReference type="GO" id="GO:0005886">
    <property type="term" value="C:plasma membrane"/>
    <property type="evidence" value="ECO:0007669"/>
    <property type="project" value="UniProtKB-SubCell"/>
</dbReference>
<dbReference type="PANTHER" id="PTHR11733">
    <property type="entry name" value="ZINC METALLOPROTEASE FAMILY M13 NEPRILYSIN-RELATED"/>
    <property type="match status" value="1"/>
</dbReference>
<evidence type="ECO:0000256" key="9">
    <source>
        <dbReference type="SAM" id="SignalP"/>
    </source>
</evidence>
<dbReference type="OMA" id="MLDHKVN"/>
<keyword evidence="7" id="KW-0862">Zinc</keyword>
<keyword evidence="9" id="KW-0732">Signal</keyword>
<dbReference type="GO" id="GO:0016485">
    <property type="term" value="P:protein processing"/>
    <property type="evidence" value="ECO:0007669"/>
    <property type="project" value="TreeGrafter"/>
</dbReference>
<comment type="similarity">
    <text evidence="3">Belongs to the peptidase M13 family.</text>
</comment>
<dbReference type="PANTHER" id="PTHR11733:SF167">
    <property type="entry name" value="FI17812P1-RELATED"/>
    <property type="match status" value="1"/>
</dbReference>
<dbReference type="GO" id="GO:0004222">
    <property type="term" value="F:metalloendopeptidase activity"/>
    <property type="evidence" value="ECO:0007669"/>
    <property type="project" value="InterPro"/>
</dbReference>
<protein>
    <recommendedName>
        <fullName evidence="14">Peptidase M13 C-terminal domain-containing protein</fullName>
    </recommendedName>
</protein>
<dbReference type="InterPro" id="IPR008753">
    <property type="entry name" value="Peptidase_M13_N"/>
</dbReference>
<comment type="caution">
    <text evidence="12">The sequence shown here is derived from an EMBL/GenBank/DDBJ whole genome shotgun (WGS) entry which is preliminary data.</text>
</comment>
<evidence type="ECO:0000259" key="10">
    <source>
        <dbReference type="Pfam" id="PF01431"/>
    </source>
</evidence>
<evidence type="ECO:0000313" key="12">
    <source>
        <dbReference type="EMBL" id="TDG43097.1"/>
    </source>
</evidence>
<dbReference type="EMBL" id="LSRL02000178">
    <property type="protein sequence ID" value="TDG43097.1"/>
    <property type="molecule type" value="Genomic_DNA"/>
</dbReference>
<organism evidence="12 13">
    <name type="scientific">Drosophila navojoa</name>
    <name type="common">Fruit fly</name>
    <dbReference type="NCBI Taxonomy" id="7232"/>
    <lineage>
        <taxon>Eukaryota</taxon>
        <taxon>Metazoa</taxon>
        <taxon>Ecdysozoa</taxon>
        <taxon>Arthropoda</taxon>
        <taxon>Hexapoda</taxon>
        <taxon>Insecta</taxon>
        <taxon>Pterygota</taxon>
        <taxon>Neoptera</taxon>
        <taxon>Endopterygota</taxon>
        <taxon>Diptera</taxon>
        <taxon>Brachycera</taxon>
        <taxon>Muscomorpha</taxon>
        <taxon>Ephydroidea</taxon>
        <taxon>Drosophilidae</taxon>
        <taxon>Drosophila</taxon>
    </lineage>
</organism>
<keyword evidence="4" id="KW-0645">Protease</keyword>
<dbReference type="Pfam" id="PF01431">
    <property type="entry name" value="Peptidase_M13"/>
    <property type="match status" value="1"/>
</dbReference>
<dbReference type="AlphaFoldDB" id="A0A484B2I4"/>
<proteinExistence type="inferred from homology"/>
<evidence type="ECO:0000256" key="8">
    <source>
        <dbReference type="ARBA" id="ARBA00023049"/>
    </source>
</evidence>
<evidence type="ECO:0000256" key="2">
    <source>
        <dbReference type="ARBA" id="ARBA00004401"/>
    </source>
</evidence>
<dbReference type="InterPro" id="IPR018497">
    <property type="entry name" value="Peptidase_M13_C"/>
</dbReference>
<dbReference type="InterPro" id="IPR000718">
    <property type="entry name" value="Peptidase_M13"/>
</dbReference>
<keyword evidence="5" id="KW-0479">Metal-binding</keyword>
<keyword evidence="8" id="KW-0482">Metalloprotease</keyword>
<evidence type="ECO:0000256" key="3">
    <source>
        <dbReference type="ARBA" id="ARBA00007357"/>
    </source>
</evidence>
<dbReference type="Gene3D" id="1.10.1380.10">
    <property type="entry name" value="Neutral endopeptidase , domain2"/>
    <property type="match status" value="1"/>
</dbReference>
<evidence type="ECO:0008006" key="14">
    <source>
        <dbReference type="Google" id="ProtNLM"/>
    </source>
</evidence>
<dbReference type="Gene3D" id="3.40.390.10">
    <property type="entry name" value="Collagenase (Catalytic Domain)"/>
    <property type="match status" value="1"/>
</dbReference>
<comment type="cofactor">
    <cofactor evidence="1">
        <name>Zn(2+)</name>
        <dbReference type="ChEBI" id="CHEBI:29105"/>
    </cofactor>
</comment>
<dbReference type="Proteomes" id="UP000295192">
    <property type="component" value="Unassembled WGS sequence"/>
</dbReference>